<dbReference type="EMBL" id="JAEEGA010000007">
    <property type="protein sequence ID" value="MBP1041781.1"/>
    <property type="molecule type" value="Genomic_DNA"/>
</dbReference>
<dbReference type="PANTHER" id="PTHR42855:SF2">
    <property type="entry name" value="DRUG RESISTANCE ABC TRANSPORTER,ATP-BINDING PROTEIN"/>
    <property type="match status" value="1"/>
</dbReference>
<evidence type="ECO:0000256" key="1">
    <source>
        <dbReference type="ARBA" id="ARBA00022741"/>
    </source>
</evidence>
<dbReference type="PROSITE" id="PS00211">
    <property type="entry name" value="ABC_TRANSPORTER_1"/>
    <property type="match status" value="2"/>
</dbReference>
<dbReference type="NCBIfam" id="NF000355">
    <property type="entry name" value="ribo_prot_ABC_F"/>
    <property type="match status" value="1"/>
</dbReference>
<dbReference type="Pfam" id="PF12848">
    <property type="entry name" value="ABC_tran_Xtn"/>
    <property type="match status" value="1"/>
</dbReference>
<organism evidence="4 5">
    <name type="scientific">Vagococcus allomyrinae</name>
    <dbReference type="NCBI Taxonomy" id="2794353"/>
    <lineage>
        <taxon>Bacteria</taxon>
        <taxon>Bacillati</taxon>
        <taxon>Bacillota</taxon>
        <taxon>Bacilli</taxon>
        <taxon>Lactobacillales</taxon>
        <taxon>Enterococcaceae</taxon>
        <taxon>Vagococcus</taxon>
    </lineage>
</organism>
<dbReference type="GO" id="GO:0005524">
    <property type="term" value="F:ATP binding"/>
    <property type="evidence" value="ECO:0007669"/>
    <property type="project" value="UniProtKB-KW"/>
</dbReference>
<dbReference type="SMART" id="SM00382">
    <property type="entry name" value="AAA"/>
    <property type="match status" value="2"/>
</dbReference>
<dbReference type="InterPro" id="IPR017871">
    <property type="entry name" value="ABC_transporter-like_CS"/>
</dbReference>
<dbReference type="AlphaFoldDB" id="A0A940PE20"/>
<dbReference type="InterPro" id="IPR003439">
    <property type="entry name" value="ABC_transporter-like_ATP-bd"/>
</dbReference>
<dbReference type="Proteomes" id="UP000674938">
    <property type="component" value="Unassembled WGS sequence"/>
</dbReference>
<dbReference type="Pfam" id="PF00005">
    <property type="entry name" value="ABC_tran"/>
    <property type="match status" value="2"/>
</dbReference>
<proteinExistence type="predicted"/>
<evidence type="ECO:0000313" key="4">
    <source>
        <dbReference type="EMBL" id="MBP1041781.1"/>
    </source>
</evidence>
<protein>
    <submittedName>
        <fullName evidence="4">ABC-F type ribosomal protection protein</fullName>
    </submittedName>
</protein>
<keyword evidence="5" id="KW-1185">Reference proteome</keyword>
<evidence type="ECO:0000313" key="5">
    <source>
        <dbReference type="Proteomes" id="UP000674938"/>
    </source>
</evidence>
<sequence length="484" mass="54278">MQLLSVDLKDVALTLGGQQVLELQQLSIYQGDKIGIVGNNGQGKTTLLNVLRRILQPDKGTVVIKTEFALFEQVTLPEERLADYEWLSKFKVPKQASSSFSGGEQTRMKLAQLFSDYHEGLLLDEPTTHLDQEGITFLVDELVYYYGTLVVVSHDRYFLDKTVTKIWELANGRVTEYQGNYTAYQLQKEAEEQANLTEQKNNLKEKRRLELAIADKKAKADKLAAVTEKQKKRQIKPSRLGGTKQKDSVVKGIQKSAKAMEKRLSQLAVGPSSQVEKKIIFKQSAELTLHNNYPIMGEGVTLKKGKRLLLDNADFQFSLGEVIVLNGPNGCGKSSLLAHIMSKGQGIVVSPKVMFGNFDQHAYQVVTQETLGSYLAKGTDYPEAIVRSVVHQLGFSQNDLTKRVCDLSGGERTRLILGELFLKESNVLLLDEPTNFIDLASRLALENFINGYPGTILLTSHDRYFVERVGTQNWLFKNQKLVME</sequence>
<keyword evidence="2" id="KW-0067">ATP-binding</keyword>
<comment type="caution">
    <text evidence="4">The sequence shown here is derived from an EMBL/GenBank/DDBJ whole genome shotgun (WGS) entry which is preliminary data.</text>
</comment>
<feature type="domain" description="ABC transporter" evidence="3">
    <location>
        <begin position="6"/>
        <end position="196"/>
    </location>
</feature>
<dbReference type="RefSeq" id="WP_209528274.1">
    <property type="nucleotide sequence ID" value="NZ_JAEEGA010000007.1"/>
</dbReference>
<gene>
    <name evidence="4" type="primary">abc-f</name>
    <name evidence="4" type="ORF">I6N95_12250</name>
</gene>
<dbReference type="CDD" id="cd03221">
    <property type="entry name" value="ABCF_EF-3"/>
    <property type="match status" value="2"/>
</dbReference>
<dbReference type="InterPro" id="IPR003593">
    <property type="entry name" value="AAA+_ATPase"/>
</dbReference>
<dbReference type="PANTHER" id="PTHR42855">
    <property type="entry name" value="ABC TRANSPORTER ATP-BINDING SUBUNIT"/>
    <property type="match status" value="1"/>
</dbReference>
<name>A0A940PE20_9ENTE</name>
<reference evidence="4" key="1">
    <citation type="submission" date="2020-12" db="EMBL/GenBank/DDBJ databases">
        <title>Vagococcus allomyrinae sp. nov. and Enterococcus lavae sp. nov., isolated from the larvae of Allomyrina dichotoma.</title>
        <authorList>
            <person name="Lee S.D."/>
        </authorList>
    </citation>
    <scope>NUCLEOTIDE SEQUENCE</scope>
    <source>
        <strain evidence="4">BWB3-3</strain>
    </source>
</reference>
<dbReference type="InterPro" id="IPR027417">
    <property type="entry name" value="P-loop_NTPase"/>
</dbReference>
<dbReference type="SUPFAM" id="SSF52540">
    <property type="entry name" value="P-loop containing nucleoside triphosphate hydrolases"/>
    <property type="match status" value="2"/>
</dbReference>
<dbReference type="InterPro" id="IPR051309">
    <property type="entry name" value="ABCF_ATPase"/>
</dbReference>
<dbReference type="GO" id="GO:0016887">
    <property type="term" value="F:ATP hydrolysis activity"/>
    <property type="evidence" value="ECO:0007669"/>
    <property type="project" value="InterPro"/>
</dbReference>
<feature type="domain" description="ABC transporter" evidence="3">
    <location>
        <begin position="295"/>
        <end position="484"/>
    </location>
</feature>
<evidence type="ECO:0000256" key="2">
    <source>
        <dbReference type="ARBA" id="ARBA00022840"/>
    </source>
</evidence>
<dbReference type="PROSITE" id="PS50893">
    <property type="entry name" value="ABC_TRANSPORTER_2"/>
    <property type="match status" value="2"/>
</dbReference>
<accession>A0A940PE20</accession>
<dbReference type="InterPro" id="IPR032781">
    <property type="entry name" value="ABC_tran_Xtn"/>
</dbReference>
<evidence type="ECO:0000259" key="3">
    <source>
        <dbReference type="PROSITE" id="PS50893"/>
    </source>
</evidence>
<dbReference type="Gene3D" id="3.40.50.300">
    <property type="entry name" value="P-loop containing nucleotide triphosphate hydrolases"/>
    <property type="match status" value="3"/>
</dbReference>
<keyword evidence="1" id="KW-0547">Nucleotide-binding</keyword>